<dbReference type="AlphaFoldDB" id="A0A484I8H1"/>
<dbReference type="GeneID" id="39421043"/>
<dbReference type="CDD" id="cd04847">
    <property type="entry name" value="Peptidases_S8_Subtilisin_like_2"/>
    <property type="match status" value="1"/>
</dbReference>
<dbReference type="GO" id="GO:0004252">
    <property type="term" value="F:serine-type endopeptidase activity"/>
    <property type="evidence" value="ECO:0007669"/>
    <property type="project" value="InterPro"/>
</dbReference>
<dbReference type="Gene3D" id="3.40.50.200">
    <property type="entry name" value="Peptidase S8/S53 domain"/>
    <property type="match status" value="1"/>
</dbReference>
<reference evidence="3 4" key="1">
    <citation type="submission" date="2019-02" db="EMBL/GenBank/DDBJ databases">
        <authorList>
            <person name="Lehtovirta-Morley E L."/>
        </authorList>
    </citation>
    <scope>NUCLEOTIDE SEQUENCE [LARGE SCALE GENOMIC DNA]</scope>
    <source>
        <strain evidence="3">NFRAN1</strain>
    </source>
</reference>
<organism evidence="3 4">
    <name type="scientific">Candidatus Nitrosocosmicus franklandianus</name>
    <dbReference type="NCBI Taxonomy" id="1798806"/>
    <lineage>
        <taxon>Archaea</taxon>
        <taxon>Nitrososphaerota</taxon>
        <taxon>Nitrososphaeria</taxon>
        <taxon>Nitrososphaerales</taxon>
        <taxon>Nitrososphaeraceae</taxon>
        <taxon>Candidatus Nitrosocosmicus</taxon>
    </lineage>
</organism>
<dbReference type="GO" id="GO:0006508">
    <property type="term" value="P:proteolysis"/>
    <property type="evidence" value="ECO:0007669"/>
    <property type="project" value="InterPro"/>
</dbReference>
<gene>
    <name evidence="3" type="ORF">NFRAN_1729</name>
</gene>
<dbReference type="Pfam" id="PF00082">
    <property type="entry name" value="Peptidase_S8"/>
    <property type="match status" value="1"/>
</dbReference>
<dbReference type="InterPro" id="IPR036852">
    <property type="entry name" value="Peptidase_S8/S53_dom_sf"/>
</dbReference>
<feature type="domain" description="Peptidase S8/S53" evidence="2">
    <location>
        <begin position="258"/>
        <end position="575"/>
    </location>
</feature>
<dbReference type="SUPFAM" id="SSF52743">
    <property type="entry name" value="Subtilisin-like"/>
    <property type="match status" value="1"/>
</dbReference>
<protein>
    <recommendedName>
        <fullName evidence="2">Peptidase S8/S53 domain-containing protein</fullName>
    </recommendedName>
</protein>
<evidence type="ECO:0000256" key="1">
    <source>
        <dbReference type="SAM" id="MobiDB-lite"/>
    </source>
</evidence>
<accession>A0A484I8H1</accession>
<feature type="region of interest" description="Disordered" evidence="1">
    <location>
        <begin position="1"/>
        <end position="33"/>
    </location>
</feature>
<dbReference type="InterPro" id="IPR000209">
    <property type="entry name" value="Peptidase_S8/S53_dom"/>
</dbReference>
<dbReference type="EMBL" id="LR216287">
    <property type="protein sequence ID" value="VFJ14051.1"/>
    <property type="molecule type" value="Genomic_DNA"/>
</dbReference>
<dbReference type="InterPro" id="IPR034074">
    <property type="entry name" value="Y4bN_pept_dom"/>
</dbReference>
<dbReference type="RefSeq" id="WP_134484206.1">
    <property type="nucleotide sequence ID" value="NZ_LR216287.1"/>
</dbReference>
<dbReference type="Proteomes" id="UP000294299">
    <property type="component" value="Chromosome NFRAN"/>
</dbReference>
<sequence>MVDLDHLPLPEPSLPTPRRKQRPRTKYERFDRDNSKFQKDRLNELQLLKKTHEKNKIKFGNYLDPRLIFKIKTNQYVYESNFRQDLERAGIQVLNSSTANPGYWIAFSNDSEFKEFKMKLQKHHDDDRYKYFLAIDEIVPIPVDEKIGRSLNIDQLPEMGFEFLDVEVWRMEDSELDQFLSGFENWLKENNCLILDNLITINFCILRVRISKRVLNEILALNEIALVDRPPTLEVESLLMQPIEKEQIIGPPNENCSSIAILDSGILKHPILEDAIKDYIKFDDDEEIGDHSGHGTSVASICLYGDVEKCIRDSRFEQKIWLYSLKIIFKQNKNRGNEYNKLLENRLKELVEKTIQKDPNCKIFNVSIAIPHHILKNDVVKNFNLAVLLDELAKKYNIIFVISIGNNTQLPDSNYPDHLLALEENRLLNPASSALSLTVGGIVSRLTRIDSIDVPSPITRVGPGFKGMIKPELVEYSGGGFGNESDVIIANAESVGVIEGRPFKLGKGTSFSAPRISHYLALLRNQYPFYSSNMLKCLLLSSSRIPIQRPGFLSEISEDDTETNLMKLLNVYGYGKPDISKALYSDNYRVLLIKESKLQINSYHIYEINLPQDVFDEYETLLSITLTYDPPIRKNRINYLGVAMEFHLYHNLDMDDLNSSLSADIDKEYPDDEIQKIDIKKNEIMLKPGINIRKKGVHQKGIRIIKPHEISSNKPLLLSVVSRDLGWIENVSYEQDYSIIVAIEQVNNLKLYNAIKLRNRVRVRS</sequence>
<evidence type="ECO:0000313" key="3">
    <source>
        <dbReference type="EMBL" id="VFJ14051.1"/>
    </source>
</evidence>
<evidence type="ECO:0000259" key="2">
    <source>
        <dbReference type="Pfam" id="PF00082"/>
    </source>
</evidence>
<dbReference type="OrthoDB" id="386246at2157"/>
<name>A0A484I8H1_9ARCH</name>
<keyword evidence="4" id="KW-1185">Reference proteome</keyword>
<proteinExistence type="predicted"/>
<dbReference type="KEGG" id="nfn:NFRAN_1729"/>
<evidence type="ECO:0000313" key="4">
    <source>
        <dbReference type="Proteomes" id="UP000294299"/>
    </source>
</evidence>